<evidence type="ECO:0000313" key="2">
    <source>
        <dbReference type="EMBL" id="KAK2752653.1"/>
    </source>
</evidence>
<dbReference type="InterPro" id="IPR052895">
    <property type="entry name" value="HetReg/Transcr_Mod"/>
</dbReference>
<accession>A0AAD9YB23</accession>
<keyword evidence="3" id="KW-1185">Reference proteome</keyword>
<dbReference type="Pfam" id="PF06985">
    <property type="entry name" value="HET"/>
    <property type="match status" value="1"/>
</dbReference>
<sequence length="467" mass="53982">MPVFNQYYYESLGTEDALRLISLDPAVDEGDPLSCTILQCRRSAQREEYSAISYAWGEQNPSRTLEVRCDDDISYVRITSNVDALLRRFRARNKPRHLWIDAVCLDQTNGKEKAQQIPLMGRIYGEAKDVCIWLGEEDRMTAKVFTLLRTLSQLPEIQPQWDMARRVAFHLKEVFSCDNAFVGFSSLHDFFLRSWFSRRWVVQEAILAREATFHCGRHSIPLLSVSWAATRFQSLDLASYPINMATNLREPTTDRGMLELLWYFHEAECSDPKDRIAALLGLVPHGNRFHLDYTAHWKELYRQVASLVFGLNDSAANFQLLIHLFEFGPVSHLEDASYPSWVPDWSKSRRRTLPFFTDIRNPDTHERYSTSSWGPEWRDDGQKASLGEIGWDFRITTMLAVKYVGEPSLQHESNASDERMSARKGKVIGPAVCVISEGARNCTHDRPIDNRKEFPSEMDQWHSMRLM</sequence>
<dbReference type="AlphaFoldDB" id="A0AAD9YB23"/>
<reference evidence="2" key="1">
    <citation type="submission" date="2023-02" db="EMBL/GenBank/DDBJ databases">
        <title>Colletotrichum kahawae CIFC_Que2 genome sequencing and assembly.</title>
        <authorList>
            <person name="Baroncelli R."/>
        </authorList>
    </citation>
    <scope>NUCLEOTIDE SEQUENCE</scope>
    <source>
        <strain evidence="2">CIFC_Que2</strain>
    </source>
</reference>
<comment type="caution">
    <text evidence="2">The sequence shown here is derived from an EMBL/GenBank/DDBJ whole genome shotgun (WGS) entry which is preliminary data.</text>
</comment>
<evidence type="ECO:0000259" key="1">
    <source>
        <dbReference type="Pfam" id="PF06985"/>
    </source>
</evidence>
<proteinExistence type="predicted"/>
<evidence type="ECO:0000313" key="3">
    <source>
        <dbReference type="Proteomes" id="UP001281614"/>
    </source>
</evidence>
<dbReference type="Proteomes" id="UP001281614">
    <property type="component" value="Unassembled WGS sequence"/>
</dbReference>
<name>A0AAD9YB23_COLKA</name>
<organism evidence="2 3">
    <name type="scientific">Colletotrichum kahawae</name>
    <name type="common">Coffee berry disease fungus</name>
    <dbReference type="NCBI Taxonomy" id="34407"/>
    <lineage>
        <taxon>Eukaryota</taxon>
        <taxon>Fungi</taxon>
        <taxon>Dikarya</taxon>
        <taxon>Ascomycota</taxon>
        <taxon>Pezizomycotina</taxon>
        <taxon>Sordariomycetes</taxon>
        <taxon>Hypocreomycetidae</taxon>
        <taxon>Glomerellales</taxon>
        <taxon>Glomerellaceae</taxon>
        <taxon>Colletotrichum</taxon>
        <taxon>Colletotrichum gloeosporioides species complex</taxon>
    </lineage>
</organism>
<protein>
    <submittedName>
        <fullName evidence="2">HET domain-containing protein</fullName>
    </submittedName>
</protein>
<gene>
    <name evidence="2" type="ORF">CKAH01_17680</name>
</gene>
<dbReference type="EMBL" id="VYYT01000248">
    <property type="protein sequence ID" value="KAK2752653.1"/>
    <property type="molecule type" value="Genomic_DNA"/>
</dbReference>
<dbReference type="PANTHER" id="PTHR24148:SF64">
    <property type="entry name" value="HETEROKARYON INCOMPATIBILITY DOMAIN-CONTAINING PROTEIN"/>
    <property type="match status" value="1"/>
</dbReference>
<dbReference type="PANTHER" id="PTHR24148">
    <property type="entry name" value="ANKYRIN REPEAT DOMAIN-CONTAINING PROTEIN 39 HOMOLOG-RELATED"/>
    <property type="match status" value="1"/>
</dbReference>
<feature type="domain" description="Heterokaryon incompatibility" evidence="1">
    <location>
        <begin position="49"/>
        <end position="204"/>
    </location>
</feature>
<dbReference type="InterPro" id="IPR010730">
    <property type="entry name" value="HET"/>
</dbReference>